<name>A0A9P4XXQ7_CRYP1</name>
<dbReference type="OrthoDB" id="408631at2759"/>
<evidence type="ECO:0000256" key="2">
    <source>
        <dbReference type="ARBA" id="ARBA00022801"/>
    </source>
</evidence>
<dbReference type="InterPro" id="IPR002018">
    <property type="entry name" value="CarbesteraseB"/>
</dbReference>
<feature type="signal peptide" evidence="3">
    <location>
        <begin position="1"/>
        <end position="19"/>
    </location>
</feature>
<dbReference type="PANTHER" id="PTHR43918">
    <property type="entry name" value="ACETYLCHOLINESTERASE"/>
    <property type="match status" value="1"/>
</dbReference>
<dbReference type="Gene3D" id="3.40.50.1820">
    <property type="entry name" value="alpha/beta hydrolase"/>
    <property type="match status" value="1"/>
</dbReference>
<dbReference type="GO" id="GO:0052689">
    <property type="term" value="F:carboxylic ester hydrolase activity"/>
    <property type="evidence" value="ECO:0007669"/>
    <property type="project" value="TreeGrafter"/>
</dbReference>
<comment type="similarity">
    <text evidence="1 3">Belongs to the type-B carboxylesterase/lipase family.</text>
</comment>
<accession>A0A9P4XXQ7</accession>
<sequence>MFSHAFVAALLSATATATTYPIINTTYGQLRGQASPYRDDVTEYLGIPYGASTGGDNRWKAPQTTSWEGVLNATAFGSNCASPASDSASVLGNIYNTSSEDCLFLNIWTPSDTSAGNLPVYFWIYGGRFEGGDGAVPTYNGAGLASKDIIVVTINYRLGAFGYLAHPDLSAESGHNASGNYGLLDQQLALTWVYENIENFGGNASQITVGGQSAGSACALDTIYSPLSRDMVAGVISESGARTPKDPLIGSLASSYRTKAAAEADGVSFLETMNVSSIAELRNVSTEDLIAQGNLMDTTFDDTIYANLTSAFMDPPLWRPVIDGYVLPLGYGEALASNDHADVPVLTGGNKDESGASTAPGFTLETFKSDFAEAFQNFSTEFFELYPAASDDDANNANNALFDDLNRLSVWLWGQAWTAGGASSNVYGYYWYHTPAEDQDQGAYHGSELWYNFNNIPYASYSNVTWNQTDYEIEAVMAQYWANFIKTGNPNGGNLSQWPALTTETQEIMWLGDSFESSWLTEASNRTTFLESWLDTLPSY</sequence>
<keyword evidence="6" id="KW-1185">Reference proteome</keyword>
<comment type="caution">
    <text evidence="5">The sequence shown here is derived from an EMBL/GenBank/DDBJ whole genome shotgun (WGS) entry which is preliminary data.</text>
</comment>
<dbReference type="EC" id="3.1.1.-" evidence="3"/>
<dbReference type="Pfam" id="PF00135">
    <property type="entry name" value="COesterase"/>
    <property type="match status" value="1"/>
</dbReference>
<proteinExistence type="inferred from homology"/>
<dbReference type="SUPFAM" id="SSF53474">
    <property type="entry name" value="alpha/beta-Hydrolases"/>
    <property type="match status" value="1"/>
</dbReference>
<evidence type="ECO:0000313" key="6">
    <source>
        <dbReference type="Proteomes" id="UP000803844"/>
    </source>
</evidence>
<dbReference type="GeneID" id="63834807"/>
<dbReference type="PROSITE" id="PS00122">
    <property type="entry name" value="CARBOXYLESTERASE_B_1"/>
    <property type="match status" value="1"/>
</dbReference>
<reference evidence="5" key="1">
    <citation type="journal article" date="2020" name="Phytopathology">
        <title>Genome sequence of the chestnut blight fungus Cryphonectria parasitica EP155: A fundamental resource for an archetypical invasive plant pathogen.</title>
        <authorList>
            <person name="Crouch J.A."/>
            <person name="Dawe A."/>
            <person name="Aerts A."/>
            <person name="Barry K."/>
            <person name="Churchill A.C.L."/>
            <person name="Grimwood J."/>
            <person name="Hillman B."/>
            <person name="Milgroom M.G."/>
            <person name="Pangilinan J."/>
            <person name="Smith M."/>
            <person name="Salamov A."/>
            <person name="Schmutz J."/>
            <person name="Yadav J."/>
            <person name="Grigoriev I.V."/>
            <person name="Nuss D."/>
        </authorList>
    </citation>
    <scope>NUCLEOTIDE SEQUENCE</scope>
    <source>
        <strain evidence="5">EP155</strain>
    </source>
</reference>
<dbReference type="PROSITE" id="PS00941">
    <property type="entry name" value="CARBOXYLESTERASE_B_2"/>
    <property type="match status" value="1"/>
</dbReference>
<gene>
    <name evidence="5" type="ORF">M406DRAFT_264662</name>
</gene>
<protein>
    <recommendedName>
        <fullName evidence="3">Carboxylic ester hydrolase</fullName>
        <ecNumber evidence="3">3.1.1.-</ecNumber>
    </recommendedName>
</protein>
<dbReference type="EMBL" id="MU032350">
    <property type="protein sequence ID" value="KAF3762841.1"/>
    <property type="molecule type" value="Genomic_DNA"/>
</dbReference>
<dbReference type="AlphaFoldDB" id="A0A9P4XXQ7"/>
<dbReference type="Proteomes" id="UP000803844">
    <property type="component" value="Unassembled WGS sequence"/>
</dbReference>
<feature type="domain" description="Carboxylesterase type B" evidence="4">
    <location>
        <begin position="21"/>
        <end position="515"/>
    </location>
</feature>
<evidence type="ECO:0000313" key="5">
    <source>
        <dbReference type="EMBL" id="KAF3762841.1"/>
    </source>
</evidence>
<dbReference type="InterPro" id="IPR029058">
    <property type="entry name" value="AB_hydrolase_fold"/>
</dbReference>
<dbReference type="PANTHER" id="PTHR43918:SF4">
    <property type="entry name" value="CARBOXYLIC ESTER HYDROLASE"/>
    <property type="match status" value="1"/>
</dbReference>
<keyword evidence="3" id="KW-0732">Signal</keyword>
<dbReference type="InterPro" id="IPR050654">
    <property type="entry name" value="AChE-related_enzymes"/>
</dbReference>
<dbReference type="InterPro" id="IPR019819">
    <property type="entry name" value="Carboxylesterase_B_CS"/>
</dbReference>
<feature type="chain" id="PRO_5040540679" description="Carboxylic ester hydrolase" evidence="3">
    <location>
        <begin position="20"/>
        <end position="540"/>
    </location>
</feature>
<dbReference type="InterPro" id="IPR019826">
    <property type="entry name" value="Carboxylesterase_B_AS"/>
</dbReference>
<organism evidence="5 6">
    <name type="scientific">Cryphonectria parasitica (strain ATCC 38755 / EP155)</name>
    <dbReference type="NCBI Taxonomy" id="660469"/>
    <lineage>
        <taxon>Eukaryota</taxon>
        <taxon>Fungi</taxon>
        <taxon>Dikarya</taxon>
        <taxon>Ascomycota</taxon>
        <taxon>Pezizomycotina</taxon>
        <taxon>Sordariomycetes</taxon>
        <taxon>Sordariomycetidae</taxon>
        <taxon>Diaporthales</taxon>
        <taxon>Cryphonectriaceae</taxon>
        <taxon>Cryphonectria-Endothia species complex</taxon>
        <taxon>Cryphonectria</taxon>
    </lineage>
</organism>
<evidence type="ECO:0000256" key="1">
    <source>
        <dbReference type="ARBA" id="ARBA00005964"/>
    </source>
</evidence>
<keyword evidence="2 3" id="KW-0378">Hydrolase</keyword>
<dbReference type="RefSeq" id="XP_040773820.1">
    <property type="nucleotide sequence ID" value="XM_040917678.1"/>
</dbReference>
<evidence type="ECO:0000259" key="4">
    <source>
        <dbReference type="Pfam" id="PF00135"/>
    </source>
</evidence>
<evidence type="ECO:0000256" key="3">
    <source>
        <dbReference type="RuleBase" id="RU361235"/>
    </source>
</evidence>